<protein>
    <submittedName>
        <fullName evidence="1">TIGR03089 family protein</fullName>
    </submittedName>
</protein>
<dbReference type="Proteomes" id="UP000550729">
    <property type="component" value="Unassembled WGS sequence"/>
</dbReference>
<dbReference type="NCBIfam" id="TIGR03089">
    <property type="entry name" value="TIGR03089 family protein"/>
    <property type="match status" value="1"/>
</dbReference>
<reference evidence="1 2" key="1">
    <citation type="submission" date="2020-04" db="EMBL/GenBank/DDBJ databases">
        <title>Gordonia sp. nov. TBRC 11910.</title>
        <authorList>
            <person name="Suriyachadkun C."/>
        </authorList>
    </citation>
    <scope>NUCLEOTIDE SEQUENCE [LARGE SCALE GENOMIC DNA]</scope>
    <source>
        <strain evidence="1 2">TBRC 11910</strain>
    </source>
</reference>
<keyword evidence="2" id="KW-1185">Reference proteome</keyword>
<sequence length="234" mass="24250">MTITAALLDAVADYSQPMLTYYHDGTGERTELSAATLGNWAAKTANFLRDEVGVLAGDDVVVDLPEHWQTAAILLGAWWAGAHVHTGSSDVGHVSVAFVTLDDVDRYDADEVVVASLDPFALPLKDLPIGVADFGSAVRVHGDQYSAAGIAAGSALDGRSVTEVLDAARAGAVDAGITAGLRVLTTLPWHDADGIVGQLLAPLVVGASLVTVADPDPAKVEAKLAAERATSRMR</sequence>
<dbReference type="SUPFAM" id="SSF56801">
    <property type="entry name" value="Acetyl-CoA synthetase-like"/>
    <property type="match status" value="1"/>
</dbReference>
<proteinExistence type="predicted"/>
<organism evidence="1 2">
    <name type="scientific">Gordonia asplenii</name>
    <dbReference type="NCBI Taxonomy" id="2725283"/>
    <lineage>
        <taxon>Bacteria</taxon>
        <taxon>Bacillati</taxon>
        <taxon>Actinomycetota</taxon>
        <taxon>Actinomycetes</taxon>
        <taxon>Mycobacteriales</taxon>
        <taxon>Gordoniaceae</taxon>
        <taxon>Gordonia</taxon>
    </lineage>
</organism>
<dbReference type="InterPro" id="IPR017523">
    <property type="entry name" value="Rv3268"/>
</dbReference>
<gene>
    <name evidence="1" type="ORF">HH308_07940</name>
</gene>
<comment type="caution">
    <text evidence="1">The sequence shown here is derived from an EMBL/GenBank/DDBJ whole genome shotgun (WGS) entry which is preliminary data.</text>
</comment>
<dbReference type="AlphaFoldDB" id="A0A848KT24"/>
<accession>A0A848KT24</accession>
<evidence type="ECO:0000313" key="1">
    <source>
        <dbReference type="EMBL" id="NMO01147.1"/>
    </source>
</evidence>
<dbReference type="RefSeq" id="WP_170193645.1">
    <property type="nucleotide sequence ID" value="NZ_JABBNB010000006.1"/>
</dbReference>
<dbReference type="InterPro" id="IPR042099">
    <property type="entry name" value="ANL_N_sf"/>
</dbReference>
<name>A0A848KT24_9ACTN</name>
<evidence type="ECO:0000313" key="2">
    <source>
        <dbReference type="Proteomes" id="UP000550729"/>
    </source>
</evidence>
<dbReference type="Gene3D" id="3.40.50.12780">
    <property type="entry name" value="N-terminal domain of ligase-like"/>
    <property type="match status" value="2"/>
</dbReference>
<dbReference type="EMBL" id="JABBNB010000006">
    <property type="protein sequence ID" value="NMO01147.1"/>
    <property type="molecule type" value="Genomic_DNA"/>
</dbReference>